<dbReference type="GO" id="GO:0030001">
    <property type="term" value="P:metal ion transport"/>
    <property type="evidence" value="ECO:0007669"/>
    <property type="project" value="UniProtKB-ARBA"/>
</dbReference>
<dbReference type="GO" id="GO:0005886">
    <property type="term" value="C:plasma membrane"/>
    <property type="evidence" value="ECO:0007669"/>
    <property type="project" value="UniProtKB-SubCell"/>
</dbReference>
<evidence type="ECO:0000256" key="5">
    <source>
        <dbReference type="ARBA" id="ARBA00022989"/>
    </source>
</evidence>
<evidence type="ECO:0000256" key="1">
    <source>
        <dbReference type="ARBA" id="ARBA00004651"/>
    </source>
</evidence>
<dbReference type="InterPro" id="IPR003445">
    <property type="entry name" value="Cat_transpt"/>
</dbReference>
<feature type="transmembrane region" description="Helical" evidence="8">
    <location>
        <begin position="257"/>
        <end position="282"/>
    </location>
</feature>
<evidence type="ECO:0000256" key="4">
    <source>
        <dbReference type="ARBA" id="ARBA00022692"/>
    </source>
</evidence>
<accession>A0AAJ2BLV4</accession>
<feature type="transmembrane region" description="Helical" evidence="8">
    <location>
        <begin position="585"/>
        <end position="611"/>
    </location>
</feature>
<keyword evidence="7 8" id="KW-0472">Membrane</keyword>
<keyword evidence="5 8" id="KW-1133">Transmembrane helix</keyword>
<organism evidence="9 10">
    <name type="scientific">Agrobacterium larrymoorei</name>
    <dbReference type="NCBI Taxonomy" id="160699"/>
    <lineage>
        <taxon>Bacteria</taxon>
        <taxon>Pseudomonadati</taxon>
        <taxon>Pseudomonadota</taxon>
        <taxon>Alphaproteobacteria</taxon>
        <taxon>Hyphomicrobiales</taxon>
        <taxon>Rhizobiaceae</taxon>
        <taxon>Rhizobium/Agrobacterium group</taxon>
        <taxon>Agrobacterium</taxon>
    </lineage>
</organism>
<reference evidence="9" key="1">
    <citation type="submission" date="2023-08" db="EMBL/GenBank/DDBJ databases">
        <title>Functional and genomic diversity of the sorghum phyllosphere microbiome.</title>
        <authorList>
            <person name="Shade A."/>
        </authorList>
    </citation>
    <scope>NUCLEOTIDE SEQUENCE</scope>
    <source>
        <strain evidence="9">SORGH_AS_0974</strain>
    </source>
</reference>
<dbReference type="PANTHER" id="PTHR32024">
    <property type="entry name" value="TRK SYSTEM POTASSIUM UPTAKE PROTEIN TRKG-RELATED"/>
    <property type="match status" value="1"/>
</dbReference>
<evidence type="ECO:0000313" key="9">
    <source>
        <dbReference type="EMBL" id="MDR6101975.1"/>
    </source>
</evidence>
<feature type="transmembrane region" description="Helical" evidence="8">
    <location>
        <begin position="303"/>
        <end position="328"/>
    </location>
</feature>
<feature type="transmembrane region" description="Helical" evidence="8">
    <location>
        <begin position="402"/>
        <end position="422"/>
    </location>
</feature>
<protein>
    <submittedName>
        <fullName evidence="9">Trk system potassium uptake protein TrkH</fullName>
    </submittedName>
</protein>
<keyword evidence="4 8" id="KW-0812">Transmembrane</keyword>
<feature type="transmembrane region" description="Helical" evidence="8">
    <location>
        <begin position="198"/>
        <end position="220"/>
    </location>
</feature>
<keyword evidence="3" id="KW-1003">Cell membrane</keyword>
<dbReference type="AlphaFoldDB" id="A0AAJ2BLV4"/>
<dbReference type="Pfam" id="PF02386">
    <property type="entry name" value="TrkH"/>
    <property type="match status" value="1"/>
</dbReference>
<evidence type="ECO:0000256" key="8">
    <source>
        <dbReference type="SAM" id="Phobius"/>
    </source>
</evidence>
<evidence type="ECO:0000256" key="2">
    <source>
        <dbReference type="ARBA" id="ARBA00022448"/>
    </source>
</evidence>
<proteinExistence type="predicted"/>
<keyword evidence="6" id="KW-0406">Ion transport</keyword>
<sequence length="613" mass="66356">MTAGKSKALGMIAGGRTDEDLLFAGTGNGLAQEIERASNLVGTNRREVFTLQPNLGSIPAAEMFIQLQRRLGKDFPNFSPCGFYKQFVHDFQSIEIHDGTRYAIGTGPTQRLFAPLRYAVLDQGLIFLNANLLRAVVYITSIFGLYMATSMFVPAMTDLYYGNNDWIVFAASGFMCGGFALACALATRGPMPTFNKRFGFLLVNLLWVVFSLVGAVPLYLSELDLTFGQALFESVSAITTTGATAISGLDHAPQGLLIWRSLLCWLGGIGIVALGLFILPLLRVGGMTFFRMESSDTASDRPFARLASFTRAFVGIYVVMTIACAVAFDFAGMTHFDAVNHAMSAVATGGFSTHDASFGYFRDNVALLWIATFFLILGSLPFSVMILLAVRRRMDILYDPQIRVFIGYLCAISLAVGIYHHINNGVALPIALSHSFFNMTSILSTGGFASDDYTLWGPFVVVVAFFATFMGGCSGSTAGGIKAYRFVIVYNVVKTGLRKLIYPDAVYPVRYGAQVVDAETIRNVFLFLGCFIALWIAGSLAMSAMGYDFLTATSGVATSLANVGPGVGPIIGPAGNFSTISDPALYLLSLMMLLGRLEILTVLVLLMPLFWRS</sequence>
<dbReference type="GO" id="GO:0008324">
    <property type="term" value="F:monoatomic cation transmembrane transporter activity"/>
    <property type="evidence" value="ECO:0007669"/>
    <property type="project" value="InterPro"/>
</dbReference>
<name>A0AAJ2BLV4_9HYPH</name>
<evidence type="ECO:0000256" key="6">
    <source>
        <dbReference type="ARBA" id="ARBA00023065"/>
    </source>
</evidence>
<comment type="subcellular location">
    <subcellularLocation>
        <location evidence="1">Cell membrane</location>
        <topology evidence="1">Multi-pass membrane protein</topology>
    </subcellularLocation>
</comment>
<evidence type="ECO:0000256" key="3">
    <source>
        <dbReference type="ARBA" id="ARBA00022475"/>
    </source>
</evidence>
<keyword evidence="2" id="KW-0813">Transport</keyword>
<feature type="transmembrane region" description="Helical" evidence="8">
    <location>
        <begin position="135"/>
        <end position="154"/>
    </location>
</feature>
<dbReference type="EMBL" id="JAVIZC010000003">
    <property type="protein sequence ID" value="MDR6101975.1"/>
    <property type="molecule type" value="Genomic_DNA"/>
</dbReference>
<dbReference type="Proteomes" id="UP001255601">
    <property type="component" value="Unassembled WGS sequence"/>
</dbReference>
<evidence type="ECO:0000313" key="10">
    <source>
        <dbReference type="Proteomes" id="UP001255601"/>
    </source>
</evidence>
<dbReference type="PANTHER" id="PTHR32024:SF3">
    <property type="entry name" value="TRK SYSTEM POTASSIUM UPTAKE PROTEIN"/>
    <property type="match status" value="1"/>
</dbReference>
<feature type="transmembrane region" description="Helical" evidence="8">
    <location>
        <begin position="166"/>
        <end position="186"/>
    </location>
</feature>
<evidence type="ECO:0000256" key="7">
    <source>
        <dbReference type="ARBA" id="ARBA00023136"/>
    </source>
</evidence>
<feature type="transmembrane region" description="Helical" evidence="8">
    <location>
        <begin position="366"/>
        <end position="390"/>
    </location>
</feature>
<gene>
    <name evidence="9" type="ORF">QE369_002172</name>
</gene>
<feature type="transmembrane region" description="Helical" evidence="8">
    <location>
        <begin position="524"/>
        <end position="547"/>
    </location>
</feature>
<comment type="caution">
    <text evidence="9">The sequence shown here is derived from an EMBL/GenBank/DDBJ whole genome shotgun (WGS) entry which is preliminary data.</text>
</comment>
<feature type="transmembrane region" description="Helical" evidence="8">
    <location>
        <begin position="453"/>
        <end position="473"/>
    </location>
</feature>